<evidence type="ECO:0000256" key="2">
    <source>
        <dbReference type="ARBA" id="ARBA00022692"/>
    </source>
</evidence>
<dbReference type="KEGG" id="zal:AZF00_15095"/>
<evidence type="ECO:0000313" key="9">
    <source>
        <dbReference type="Proteomes" id="UP000074119"/>
    </source>
</evidence>
<name>A0A127M8I1_9GAMM</name>
<feature type="region of interest" description="Disordered" evidence="5">
    <location>
        <begin position="195"/>
        <end position="224"/>
    </location>
</feature>
<dbReference type="InterPro" id="IPR006260">
    <property type="entry name" value="TonB/TolA_C"/>
</dbReference>
<comment type="subcellular location">
    <subcellularLocation>
        <location evidence="1">Membrane</location>
        <topology evidence="1">Single-pass membrane protein</topology>
    </subcellularLocation>
</comment>
<evidence type="ECO:0000313" key="8">
    <source>
        <dbReference type="EMBL" id="AMO69541.1"/>
    </source>
</evidence>
<reference evidence="8 9" key="1">
    <citation type="submission" date="2015-12" db="EMBL/GenBank/DDBJ databases">
        <authorList>
            <person name="Shamseldin A."/>
            <person name="Moawad H."/>
            <person name="Abd El-Rahim W.M."/>
            <person name="Sadowsky M.J."/>
        </authorList>
    </citation>
    <scope>NUCLEOTIDE SEQUENCE [LARGE SCALE GENOMIC DNA]</scope>
    <source>
        <strain evidence="8 9">SM2</strain>
    </source>
</reference>
<dbReference type="Gene3D" id="3.30.1150.10">
    <property type="match status" value="1"/>
</dbReference>
<feature type="transmembrane region" description="Helical" evidence="6">
    <location>
        <begin position="39"/>
        <end position="59"/>
    </location>
</feature>
<dbReference type="Proteomes" id="UP000074119">
    <property type="component" value="Chromosome"/>
</dbReference>
<dbReference type="RefSeq" id="WP_008251744.1">
    <property type="nucleotide sequence ID" value="NZ_CP014544.1"/>
</dbReference>
<feature type="domain" description="TonB C-terminal" evidence="7">
    <location>
        <begin position="284"/>
        <end position="329"/>
    </location>
</feature>
<dbReference type="InterPro" id="IPR037682">
    <property type="entry name" value="TonB_C"/>
</dbReference>
<protein>
    <recommendedName>
        <fullName evidence="7">TonB C-terminal domain-containing protein</fullName>
    </recommendedName>
</protein>
<dbReference type="NCBIfam" id="TIGR01352">
    <property type="entry name" value="tonB_Cterm"/>
    <property type="match status" value="1"/>
</dbReference>
<dbReference type="SUPFAM" id="SSF74653">
    <property type="entry name" value="TolA/TonB C-terminal domain"/>
    <property type="match status" value="1"/>
</dbReference>
<dbReference type="GO" id="GO:0055085">
    <property type="term" value="P:transmembrane transport"/>
    <property type="evidence" value="ECO:0007669"/>
    <property type="project" value="InterPro"/>
</dbReference>
<evidence type="ECO:0000256" key="3">
    <source>
        <dbReference type="ARBA" id="ARBA00022989"/>
    </source>
</evidence>
<dbReference type="GO" id="GO:0016020">
    <property type="term" value="C:membrane"/>
    <property type="evidence" value="ECO:0007669"/>
    <property type="project" value="UniProtKB-SubCell"/>
</dbReference>
<proteinExistence type="predicted"/>
<dbReference type="STRING" id="1470434.AZF00_15095"/>
<accession>A0A127M8I1</accession>
<evidence type="ECO:0000256" key="1">
    <source>
        <dbReference type="ARBA" id="ARBA00004167"/>
    </source>
</evidence>
<organism evidence="8 9">
    <name type="scientific">Zhongshania aliphaticivorans</name>
    <dbReference type="NCBI Taxonomy" id="1470434"/>
    <lineage>
        <taxon>Bacteria</taxon>
        <taxon>Pseudomonadati</taxon>
        <taxon>Pseudomonadota</taxon>
        <taxon>Gammaproteobacteria</taxon>
        <taxon>Cellvibrionales</taxon>
        <taxon>Spongiibacteraceae</taxon>
        <taxon>Zhongshania</taxon>
    </lineage>
</organism>
<keyword evidence="4 6" id="KW-0472">Membrane</keyword>
<keyword evidence="2 6" id="KW-0812">Transmembrane</keyword>
<keyword evidence="3 6" id="KW-1133">Transmembrane helix</keyword>
<feature type="compositionally biased region" description="Polar residues" evidence="5">
    <location>
        <begin position="211"/>
        <end position="224"/>
    </location>
</feature>
<evidence type="ECO:0000256" key="4">
    <source>
        <dbReference type="ARBA" id="ARBA00023136"/>
    </source>
</evidence>
<sequence length="346" mass="36948">MNTVISGPLLSSQGLSGHSVLGADYWGIMFAADRHFKRILGHVISLLLVFLLALPFWVVEAPELTAVKPTVNYALELLPVPTPKPLAKPAVAKPQPKPTTIVQALKPEPLAPAPVVAPPTKTVNMKQREQDAAAAATRRQAAAKAAAMQAGVMAFSQQLAQLRDNSDKVLVAEQNLRDRGAVSKESIDLSAKQLSASKSSAGHGDIGLRSVSGQQASTGVGQHSTEQLLAIPSRSAATNNRGGEPSSIKPSRSLEEIQLAFDRSKTAFYSIFNRAARKDSSIHAGTVVVSLTIQPDGSVSDCKIVSSSFFNSDLKEKLLQRVSMLKFEAKAVPAFTYPNYPISYMP</sequence>
<evidence type="ECO:0000259" key="7">
    <source>
        <dbReference type="Pfam" id="PF03544"/>
    </source>
</evidence>
<evidence type="ECO:0000256" key="5">
    <source>
        <dbReference type="SAM" id="MobiDB-lite"/>
    </source>
</evidence>
<evidence type="ECO:0000256" key="6">
    <source>
        <dbReference type="SAM" id="Phobius"/>
    </source>
</evidence>
<dbReference type="AlphaFoldDB" id="A0A127M8I1"/>
<dbReference type="EMBL" id="CP014544">
    <property type="protein sequence ID" value="AMO69541.1"/>
    <property type="molecule type" value="Genomic_DNA"/>
</dbReference>
<dbReference type="Pfam" id="PF03544">
    <property type="entry name" value="TonB_C"/>
    <property type="match status" value="1"/>
</dbReference>
<gene>
    <name evidence="8" type="ORF">AZF00_15095</name>
</gene>